<comment type="caution">
    <text evidence="1">The sequence shown here is derived from an EMBL/GenBank/DDBJ whole genome shotgun (WGS) entry which is preliminary data.</text>
</comment>
<protein>
    <submittedName>
        <fullName evidence="1">Uncharacterized protein</fullName>
    </submittedName>
</protein>
<dbReference type="EMBL" id="MU167414">
    <property type="protein sequence ID" value="KAG0140870.1"/>
    <property type="molecule type" value="Genomic_DNA"/>
</dbReference>
<accession>A0A9P6NBN9</accession>
<sequence length="497" mass="57683">MLTTQFIRISQRSLRISNQQRLKKIINHQKKDLNQNTLQIKSHNHYHPNHHDHKLNQIILANLRYELENHTKSNDLKELLKTCKSIKELNNKASSIKTIPLIYQSYKSLIQLLGHYSLWTQINLILKEIDSQYDNNNHSSLLLFDFIQNDENFWEILIQAFINSGKSVDFLLFILFHHKKTMFSINIIEILIKASIIENNVSQTIFYLNQYINSKEFNPTTSRLLMGKLIKFLGLNGELRLAIDIINKFILPINKEGNDDDEIIECLISLLRSSIDRSDPDAVLFCYHELTDRLPIQEEGLTLALLSISYRYHLPSFALNILSKSSIPIQTNSILPVLGTLCNTNQLKEVILILSKMFKIKLIKEEMDWIFYHLMIGHLGGIKNYQNMLISSSSSSKTIENSLQNSLNLIDTLINSKHHQQDPSHDILILLINSLLKAFIEIHDFNQVKILFHHFFEKSSSSSNKQIKLIPNPMTFEILDEIEQNVNDDDDDDDAKE</sequence>
<dbReference type="AlphaFoldDB" id="A0A9P6NBN9"/>
<reference evidence="1" key="1">
    <citation type="submission" date="2013-11" db="EMBL/GenBank/DDBJ databases">
        <title>Genome sequence of the fusiform rust pathogen reveals effectors for host alternation and coevolution with pine.</title>
        <authorList>
            <consortium name="DOE Joint Genome Institute"/>
            <person name="Smith K."/>
            <person name="Pendleton A."/>
            <person name="Kubisiak T."/>
            <person name="Anderson C."/>
            <person name="Salamov A."/>
            <person name="Aerts A."/>
            <person name="Riley R."/>
            <person name="Clum A."/>
            <person name="Lindquist E."/>
            <person name="Ence D."/>
            <person name="Campbell M."/>
            <person name="Kronenberg Z."/>
            <person name="Feau N."/>
            <person name="Dhillon B."/>
            <person name="Hamelin R."/>
            <person name="Burleigh J."/>
            <person name="Smith J."/>
            <person name="Yandell M."/>
            <person name="Nelson C."/>
            <person name="Grigoriev I."/>
            <person name="Davis J."/>
        </authorList>
    </citation>
    <scope>NUCLEOTIDE SEQUENCE</scope>
    <source>
        <strain evidence="1">G11</strain>
    </source>
</reference>
<gene>
    <name evidence="1" type="ORF">CROQUDRAFT_52572</name>
</gene>
<dbReference type="Proteomes" id="UP000886653">
    <property type="component" value="Unassembled WGS sequence"/>
</dbReference>
<dbReference type="OrthoDB" id="2502642at2759"/>
<keyword evidence="2" id="KW-1185">Reference proteome</keyword>
<proteinExistence type="predicted"/>
<evidence type="ECO:0000313" key="2">
    <source>
        <dbReference type="Proteomes" id="UP000886653"/>
    </source>
</evidence>
<organism evidence="1 2">
    <name type="scientific">Cronartium quercuum f. sp. fusiforme G11</name>
    <dbReference type="NCBI Taxonomy" id="708437"/>
    <lineage>
        <taxon>Eukaryota</taxon>
        <taxon>Fungi</taxon>
        <taxon>Dikarya</taxon>
        <taxon>Basidiomycota</taxon>
        <taxon>Pucciniomycotina</taxon>
        <taxon>Pucciniomycetes</taxon>
        <taxon>Pucciniales</taxon>
        <taxon>Coleosporiaceae</taxon>
        <taxon>Cronartium</taxon>
    </lineage>
</organism>
<name>A0A9P6NBN9_9BASI</name>
<evidence type="ECO:0000313" key="1">
    <source>
        <dbReference type="EMBL" id="KAG0140870.1"/>
    </source>
</evidence>